<keyword evidence="2" id="KW-0472">Membrane</keyword>
<accession>H5US07</accession>
<dbReference type="STRING" id="1089455.MOPEL_074_00020"/>
<evidence type="ECO:0000313" key="4">
    <source>
        <dbReference type="Proteomes" id="UP000004367"/>
    </source>
</evidence>
<keyword evidence="2" id="KW-0812">Transmembrane</keyword>
<sequence length="189" mass="20154">MSTSLPDPTDPARVESPEEQTPHPVLPVRTERTGRTGSSVPEYLEDTDDLGDTDGLDEDEDQDEDEDDGPSRTAKQWWPYLISALAFLVAPYVIGMALPAATATTAMLVLLPVAAFGTGVLDGAVFRSTWSFPILTGLICWFALKLYSDPGTWIYAVGVFLLCLAGSHLGGRLRGGAEGRPADSGVGKV</sequence>
<organism evidence="3 4">
    <name type="scientific">Mobilicoccus pelagius NBRC 104925</name>
    <dbReference type="NCBI Taxonomy" id="1089455"/>
    <lineage>
        <taxon>Bacteria</taxon>
        <taxon>Bacillati</taxon>
        <taxon>Actinomycetota</taxon>
        <taxon>Actinomycetes</taxon>
        <taxon>Micrococcales</taxon>
        <taxon>Dermatophilaceae</taxon>
        <taxon>Mobilicoccus</taxon>
    </lineage>
</organism>
<comment type="caution">
    <text evidence="3">The sequence shown here is derived from an EMBL/GenBank/DDBJ whole genome shotgun (WGS) entry which is preliminary data.</text>
</comment>
<dbReference type="EMBL" id="BAFE01000053">
    <property type="protein sequence ID" value="GAB48515.1"/>
    <property type="molecule type" value="Genomic_DNA"/>
</dbReference>
<dbReference type="RefSeq" id="WP_009482413.1">
    <property type="nucleotide sequence ID" value="NZ_BAFE01000053.1"/>
</dbReference>
<evidence type="ECO:0000256" key="1">
    <source>
        <dbReference type="SAM" id="MobiDB-lite"/>
    </source>
</evidence>
<reference evidence="3 4" key="1">
    <citation type="submission" date="2012-02" db="EMBL/GenBank/DDBJ databases">
        <title>Whole genome shotgun sequence of Mobilicoccus pelagius NBRC 104925.</title>
        <authorList>
            <person name="Yoshida Y."/>
            <person name="Hosoyama A."/>
            <person name="Tsuchikane K."/>
            <person name="Katsumata H."/>
            <person name="Yamazaki S."/>
            <person name="Fujita N."/>
        </authorList>
    </citation>
    <scope>NUCLEOTIDE SEQUENCE [LARGE SCALE GENOMIC DNA]</scope>
    <source>
        <strain evidence="3 4">NBRC 104925</strain>
    </source>
</reference>
<evidence type="ECO:0000256" key="2">
    <source>
        <dbReference type="SAM" id="Phobius"/>
    </source>
</evidence>
<keyword evidence="4" id="KW-1185">Reference proteome</keyword>
<protein>
    <submittedName>
        <fullName evidence="3">Uncharacterized protein</fullName>
    </submittedName>
</protein>
<gene>
    <name evidence="3" type="ORF">MOPEL_074_00020</name>
</gene>
<evidence type="ECO:0000313" key="3">
    <source>
        <dbReference type="EMBL" id="GAB48515.1"/>
    </source>
</evidence>
<dbReference type="OrthoDB" id="4419897at2"/>
<feature type="transmembrane region" description="Helical" evidence="2">
    <location>
        <begin position="100"/>
        <end position="121"/>
    </location>
</feature>
<feature type="region of interest" description="Disordered" evidence="1">
    <location>
        <begin position="1"/>
        <end position="72"/>
    </location>
</feature>
<feature type="transmembrane region" description="Helical" evidence="2">
    <location>
        <begin position="77"/>
        <end position="94"/>
    </location>
</feature>
<feature type="compositionally biased region" description="Acidic residues" evidence="1">
    <location>
        <begin position="43"/>
        <end position="68"/>
    </location>
</feature>
<dbReference type="AlphaFoldDB" id="H5US07"/>
<name>H5US07_9MICO</name>
<proteinExistence type="predicted"/>
<keyword evidence="2" id="KW-1133">Transmembrane helix</keyword>
<dbReference type="Proteomes" id="UP000004367">
    <property type="component" value="Unassembled WGS sequence"/>
</dbReference>
<feature type="transmembrane region" description="Helical" evidence="2">
    <location>
        <begin position="153"/>
        <end position="171"/>
    </location>
</feature>